<protein>
    <recommendedName>
        <fullName evidence="10">Peroxinectin</fullName>
    </recommendedName>
</protein>
<evidence type="ECO:0000313" key="9">
    <source>
        <dbReference type="Proteomes" id="UP000000305"/>
    </source>
</evidence>
<dbReference type="Proteomes" id="UP000000305">
    <property type="component" value="Unassembled WGS sequence"/>
</dbReference>
<keyword evidence="4 7" id="KW-0732">Signal</keyword>
<feature type="chain" id="PRO_5003240505" description="Peroxinectin" evidence="7">
    <location>
        <begin position="25"/>
        <end position="819"/>
    </location>
</feature>
<evidence type="ECO:0000256" key="6">
    <source>
        <dbReference type="PIRSR" id="PIRSR619791-2"/>
    </source>
</evidence>
<evidence type="ECO:0000256" key="7">
    <source>
        <dbReference type="SAM" id="SignalP"/>
    </source>
</evidence>
<dbReference type="InterPro" id="IPR019791">
    <property type="entry name" value="Haem_peroxidase_animal"/>
</dbReference>
<dbReference type="AlphaFoldDB" id="E9G110"/>
<keyword evidence="5" id="KW-0325">Glycoprotein</keyword>
<sequence>MAMLRGFVGVFVASFLFAVANSEAYGTYTLAYKPVEKVYYCPKVGGLESRCRPIRDCAVWHDLVESTPGTACQLSDGYPGACCPDLPYNYNGKALKEPVTCDPNVELESHVQCLDVFSINAAAAAGNFQLRLNVENENRISSNGIEVSPGSSRATHQRFFGSSEETRGINKEAQVGLETAVHIIQRFKIDSKQVPCALSRFKYEDTDLADKCATLDVKCNETQLNSPFRTLDGSCNNVENLIWGRSNSQYMRMLNSEFNDGVQEPRKAKNGEKLPSPRLVSISVVHDLDRPSETGTVWLMQYGQLLDHDMVQSQERTLENGNPIACCADDGRHLSAENLNSHCFPIDIGEEDPFYSKFNKTCLSFVRSKLACRNDRRFGAVEQMNANTHFLDLSLVYGSDAATAAELRANSSGKLNVTSRGGDLDLLPPSGDSSPLSAPCTLPKEVSGIDPPADVKCFKAGDIRPDVTPTMAVTQTIFLREHNRLAEELAKLNPHWDDERLYQEARRILISQAQHITYNEWLPIIIGREKMQELGLLPLQNGFSSDYDKTLNPGILNAFVGAAFRFGHSMVQGKPQLVNHQRVKEREILLRHHFFKPQEVYTPGNLDKFLIGLATQPSQKVDAYFTEELTNHLFEETGKGFGLDLVALNIQRGRDHGLKTYNSYRELCGYKRAKDFDDLTDLFHPDLIERFKKLYSSVDDIDLFIAGVNEAKPRNSYVGPTFQCIIANQFLNLKRGDRYFYDLQGQPGSFSKEQLFEIRKTSMARLVCDNSKVYTLQPNVFKIVCDVNPLVSCDSYSIPRLDLRPWQENSKKISYEKRY</sequence>
<keyword evidence="2" id="KW-0964">Secreted</keyword>
<dbReference type="GO" id="GO:0004601">
    <property type="term" value="F:peroxidase activity"/>
    <property type="evidence" value="ECO:0000318"/>
    <property type="project" value="GO_Central"/>
</dbReference>
<dbReference type="GO" id="GO:0005576">
    <property type="term" value="C:extracellular region"/>
    <property type="evidence" value="ECO:0007669"/>
    <property type="project" value="UniProtKB-SubCell"/>
</dbReference>
<keyword evidence="6" id="KW-0349">Heme</keyword>
<dbReference type="PANTHER" id="PTHR11475:SF4">
    <property type="entry name" value="CHORION PEROXIDASE"/>
    <property type="match status" value="1"/>
</dbReference>
<dbReference type="InterPro" id="IPR010255">
    <property type="entry name" value="Haem_peroxidase_sf"/>
</dbReference>
<dbReference type="CDD" id="cd09823">
    <property type="entry name" value="peroxinectin_like"/>
    <property type="match status" value="1"/>
</dbReference>
<dbReference type="PANTHER" id="PTHR11475">
    <property type="entry name" value="OXIDASE/PEROXIDASE"/>
    <property type="match status" value="1"/>
</dbReference>
<dbReference type="OrthoDB" id="823504at2759"/>
<dbReference type="InterPro" id="IPR037120">
    <property type="entry name" value="Haem_peroxidase_sf_animal"/>
</dbReference>
<evidence type="ECO:0000256" key="1">
    <source>
        <dbReference type="ARBA" id="ARBA00004613"/>
    </source>
</evidence>
<dbReference type="GO" id="GO:0020037">
    <property type="term" value="F:heme binding"/>
    <property type="evidence" value="ECO:0007669"/>
    <property type="project" value="InterPro"/>
</dbReference>
<keyword evidence="6" id="KW-0479">Metal-binding</keyword>
<evidence type="ECO:0008006" key="10">
    <source>
        <dbReference type="Google" id="ProtNLM"/>
    </source>
</evidence>
<dbReference type="GO" id="GO:0006979">
    <property type="term" value="P:response to oxidative stress"/>
    <property type="evidence" value="ECO:0007669"/>
    <property type="project" value="InterPro"/>
</dbReference>
<dbReference type="InParanoid" id="E9G110"/>
<dbReference type="SUPFAM" id="SSF48113">
    <property type="entry name" value="Heme-dependent peroxidases"/>
    <property type="match status" value="1"/>
</dbReference>
<reference evidence="8 9" key="1">
    <citation type="journal article" date="2011" name="Science">
        <title>The ecoresponsive genome of Daphnia pulex.</title>
        <authorList>
            <person name="Colbourne J.K."/>
            <person name="Pfrender M.E."/>
            <person name="Gilbert D."/>
            <person name="Thomas W.K."/>
            <person name="Tucker A."/>
            <person name="Oakley T.H."/>
            <person name="Tokishita S."/>
            <person name="Aerts A."/>
            <person name="Arnold G.J."/>
            <person name="Basu M.K."/>
            <person name="Bauer D.J."/>
            <person name="Caceres C.E."/>
            <person name="Carmel L."/>
            <person name="Casola C."/>
            <person name="Choi J.H."/>
            <person name="Detter J.C."/>
            <person name="Dong Q."/>
            <person name="Dusheyko S."/>
            <person name="Eads B.D."/>
            <person name="Frohlich T."/>
            <person name="Geiler-Samerotte K.A."/>
            <person name="Gerlach D."/>
            <person name="Hatcher P."/>
            <person name="Jogdeo S."/>
            <person name="Krijgsveld J."/>
            <person name="Kriventseva E.V."/>
            <person name="Kultz D."/>
            <person name="Laforsch C."/>
            <person name="Lindquist E."/>
            <person name="Lopez J."/>
            <person name="Manak J.R."/>
            <person name="Muller J."/>
            <person name="Pangilinan J."/>
            <person name="Patwardhan R.P."/>
            <person name="Pitluck S."/>
            <person name="Pritham E.J."/>
            <person name="Rechtsteiner A."/>
            <person name="Rho M."/>
            <person name="Rogozin I.B."/>
            <person name="Sakarya O."/>
            <person name="Salamov A."/>
            <person name="Schaack S."/>
            <person name="Shapiro H."/>
            <person name="Shiga Y."/>
            <person name="Skalitzky C."/>
            <person name="Smith Z."/>
            <person name="Souvorov A."/>
            <person name="Sung W."/>
            <person name="Tang Z."/>
            <person name="Tsuchiya D."/>
            <person name="Tu H."/>
            <person name="Vos H."/>
            <person name="Wang M."/>
            <person name="Wolf Y.I."/>
            <person name="Yamagata H."/>
            <person name="Yamada T."/>
            <person name="Ye Y."/>
            <person name="Shaw J.R."/>
            <person name="Andrews J."/>
            <person name="Crease T.J."/>
            <person name="Tang H."/>
            <person name="Lucas S.M."/>
            <person name="Robertson H.M."/>
            <person name="Bork P."/>
            <person name="Koonin E.V."/>
            <person name="Zdobnov E.M."/>
            <person name="Grigoriev I.V."/>
            <person name="Lynch M."/>
            <person name="Boore J.L."/>
        </authorList>
    </citation>
    <scope>NUCLEOTIDE SEQUENCE [LARGE SCALE GENOMIC DNA]</scope>
</reference>
<evidence type="ECO:0000256" key="4">
    <source>
        <dbReference type="ARBA" id="ARBA00022729"/>
    </source>
</evidence>
<dbReference type="Gene3D" id="1.10.640.10">
    <property type="entry name" value="Haem peroxidase domain superfamily, animal type"/>
    <property type="match status" value="1"/>
</dbReference>
<comment type="subcellular location">
    <subcellularLocation>
        <location evidence="1">Secreted</location>
    </subcellularLocation>
</comment>
<evidence type="ECO:0000256" key="2">
    <source>
        <dbReference type="ARBA" id="ARBA00022525"/>
    </source>
</evidence>
<evidence type="ECO:0000256" key="3">
    <source>
        <dbReference type="ARBA" id="ARBA00022559"/>
    </source>
</evidence>
<dbReference type="PROSITE" id="PS50292">
    <property type="entry name" value="PEROXIDASE_3"/>
    <property type="match status" value="1"/>
</dbReference>
<dbReference type="KEGG" id="dpx:DAPPUDRAFT_307784"/>
<dbReference type="PhylomeDB" id="E9G110"/>
<dbReference type="PRINTS" id="PR00457">
    <property type="entry name" value="ANPEROXIDASE"/>
</dbReference>
<dbReference type="GO" id="GO:0046872">
    <property type="term" value="F:metal ion binding"/>
    <property type="evidence" value="ECO:0007669"/>
    <property type="project" value="UniProtKB-KW"/>
</dbReference>
<gene>
    <name evidence="8" type="ORF">DAPPUDRAFT_307784</name>
</gene>
<proteinExistence type="predicted"/>
<organism evidence="8 9">
    <name type="scientific">Daphnia pulex</name>
    <name type="common">Water flea</name>
    <dbReference type="NCBI Taxonomy" id="6669"/>
    <lineage>
        <taxon>Eukaryota</taxon>
        <taxon>Metazoa</taxon>
        <taxon>Ecdysozoa</taxon>
        <taxon>Arthropoda</taxon>
        <taxon>Crustacea</taxon>
        <taxon>Branchiopoda</taxon>
        <taxon>Diplostraca</taxon>
        <taxon>Cladocera</taxon>
        <taxon>Anomopoda</taxon>
        <taxon>Daphniidae</taxon>
        <taxon>Daphnia</taxon>
    </lineage>
</organism>
<keyword evidence="9" id="KW-1185">Reference proteome</keyword>
<dbReference type="FunFam" id="1.10.640.10:FF:000003">
    <property type="entry name" value="chorion peroxidase"/>
    <property type="match status" value="1"/>
</dbReference>
<dbReference type="Pfam" id="PF03098">
    <property type="entry name" value="An_peroxidase"/>
    <property type="match status" value="1"/>
</dbReference>
<dbReference type="eggNOG" id="KOG2408">
    <property type="taxonomic scope" value="Eukaryota"/>
</dbReference>
<keyword evidence="3" id="KW-0575">Peroxidase</keyword>
<keyword evidence="3" id="KW-0560">Oxidoreductase</keyword>
<dbReference type="HOGENOM" id="CLU_006087_5_0_1"/>
<keyword evidence="6" id="KW-0408">Iron</keyword>
<evidence type="ECO:0000256" key="5">
    <source>
        <dbReference type="ARBA" id="ARBA00023180"/>
    </source>
</evidence>
<dbReference type="EMBL" id="GL732529">
    <property type="protein sequence ID" value="EFX86585.1"/>
    <property type="molecule type" value="Genomic_DNA"/>
</dbReference>
<name>E9G110_DAPPU</name>
<dbReference type="FunCoup" id="E9G110">
    <property type="interactions" value="38"/>
</dbReference>
<evidence type="ECO:0000313" key="8">
    <source>
        <dbReference type="EMBL" id="EFX86585.1"/>
    </source>
</evidence>
<feature type="binding site" description="axial binding residue" evidence="6">
    <location>
        <position position="568"/>
    </location>
    <ligand>
        <name>heme b</name>
        <dbReference type="ChEBI" id="CHEBI:60344"/>
    </ligand>
    <ligandPart>
        <name>Fe</name>
        <dbReference type="ChEBI" id="CHEBI:18248"/>
    </ligandPart>
</feature>
<feature type="signal peptide" evidence="7">
    <location>
        <begin position="1"/>
        <end position="24"/>
    </location>
</feature>
<accession>E9G110</accession>